<keyword evidence="1" id="KW-0732">Signal</keyword>
<evidence type="ECO:0000313" key="3">
    <source>
        <dbReference type="Proteomes" id="UP000264353"/>
    </source>
</evidence>
<dbReference type="EMBL" id="CM010636">
    <property type="protein sequence ID" value="RID45751.1"/>
    <property type="molecule type" value="Genomic_DNA"/>
</dbReference>
<organism evidence="2 3">
    <name type="scientific">Brassica campestris</name>
    <name type="common">Field mustard</name>
    <dbReference type="NCBI Taxonomy" id="3711"/>
    <lineage>
        <taxon>Eukaryota</taxon>
        <taxon>Viridiplantae</taxon>
        <taxon>Streptophyta</taxon>
        <taxon>Embryophyta</taxon>
        <taxon>Tracheophyta</taxon>
        <taxon>Spermatophyta</taxon>
        <taxon>Magnoliopsida</taxon>
        <taxon>eudicotyledons</taxon>
        <taxon>Gunneridae</taxon>
        <taxon>Pentapetalae</taxon>
        <taxon>rosids</taxon>
        <taxon>malvids</taxon>
        <taxon>Brassicales</taxon>
        <taxon>Brassicaceae</taxon>
        <taxon>Brassiceae</taxon>
        <taxon>Brassica</taxon>
    </lineage>
</organism>
<proteinExistence type="predicted"/>
<protein>
    <submittedName>
        <fullName evidence="2">Uncharacterized protein</fullName>
    </submittedName>
</protein>
<evidence type="ECO:0000313" key="2">
    <source>
        <dbReference type="EMBL" id="RID45751.1"/>
    </source>
</evidence>
<evidence type="ECO:0000256" key="1">
    <source>
        <dbReference type="SAM" id="SignalP"/>
    </source>
</evidence>
<feature type="chain" id="PRO_5017429833" evidence="1">
    <location>
        <begin position="23"/>
        <end position="62"/>
    </location>
</feature>
<reference evidence="2 3" key="1">
    <citation type="submission" date="2018-06" db="EMBL/GenBank/DDBJ databases">
        <title>WGS assembly of Brassica rapa FPsc.</title>
        <authorList>
            <person name="Bowman J."/>
            <person name="Kohchi T."/>
            <person name="Yamato K."/>
            <person name="Jenkins J."/>
            <person name="Shu S."/>
            <person name="Ishizaki K."/>
            <person name="Yamaoka S."/>
            <person name="Nishihama R."/>
            <person name="Nakamura Y."/>
            <person name="Berger F."/>
            <person name="Adam C."/>
            <person name="Aki S."/>
            <person name="Althoff F."/>
            <person name="Araki T."/>
            <person name="Arteaga-Vazquez M."/>
            <person name="Balasubrmanian S."/>
            <person name="Bauer D."/>
            <person name="Boehm C."/>
            <person name="Briginshaw L."/>
            <person name="Caballero-Perez J."/>
            <person name="Catarino B."/>
            <person name="Chen F."/>
            <person name="Chiyoda S."/>
            <person name="Chovatia M."/>
            <person name="Davies K."/>
            <person name="Delmans M."/>
            <person name="Demura T."/>
            <person name="Dierschke T."/>
            <person name="Dolan L."/>
            <person name="Dorantes-Acosta A."/>
            <person name="Eklund D."/>
            <person name="Florent S."/>
            <person name="Flores-Sandoval E."/>
            <person name="Fujiyama A."/>
            <person name="Fukuzawa H."/>
            <person name="Galik B."/>
            <person name="Grimanelli D."/>
            <person name="Grimwood J."/>
            <person name="Grossniklaus U."/>
            <person name="Hamada T."/>
            <person name="Haseloff J."/>
            <person name="Hetherington A."/>
            <person name="Higo A."/>
            <person name="Hirakawa Y."/>
            <person name="Hundley H."/>
            <person name="Ikeda Y."/>
            <person name="Inoue K."/>
            <person name="Inoue S."/>
            <person name="Ishida S."/>
            <person name="Jia Q."/>
            <person name="Kakita M."/>
            <person name="Kanazawa T."/>
            <person name="Kawai Y."/>
            <person name="Kawashima T."/>
            <person name="Kennedy M."/>
            <person name="Kinose K."/>
            <person name="Kinoshita T."/>
            <person name="Kohara Y."/>
            <person name="Koide E."/>
            <person name="Komatsu K."/>
            <person name="Kopischke S."/>
            <person name="Kubo M."/>
            <person name="Kyozuka J."/>
            <person name="Lagercrantz U."/>
            <person name="Lin S."/>
            <person name="Lindquist E."/>
            <person name="Lipzen A."/>
            <person name="Lu C."/>
            <person name="Luna E."/>
            <person name="Martienssen R."/>
            <person name="Minamino N."/>
            <person name="Mizutani M."/>
            <person name="Mizutani M."/>
            <person name="Mochizuki N."/>
            <person name="Monte I."/>
            <person name="Mosher R."/>
            <person name="Nagasaki H."/>
            <person name="Nakagami H."/>
            <person name="Naramoto S."/>
            <person name="Nishitani K."/>
            <person name="Ohtani M."/>
            <person name="Okamoto T."/>
            <person name="Okumura M."/>
            <person name="Phillips J."/>
            <person name="Pollak B."/>
            <person name="Reinders A."/>
            <person name="Roevekamp M."/>
            <person name="Sano R."/>
            <person name="Sawa S."/>
            <person name="Schmid M."/>
            <person name="Shirakawa M."/>
            <person name="Solano R."/>
            <person name="Spunde A."/>
            <person name="Suetsugu N."/>
            <person name="Sugano S."/>
            <person name="Sugiyama A."/>
            <person name="Sun R."/>
            <person name="Suzuki Y."/>
            <person name="Takenaka M."/>
            <person name="Takezawa D."/>
            <person name="Tomogane H."/>
            <person name="Tsuzuki M."/>
            <person name="Ueda T."/>
            <person name="Umeda M."/>
            <person name="Ward J."/>
            <person name="Watanabe Y."/>
            <person name="Yazaki K."/>
            <person name="Yokoyama R."/>
            <person name="Yoshitake Y."/>
            <person name="Yotsui I."/>
            <person name="Zachgo S."/>
            <person name="Schmutz J."/>
        </authorList>
    </citation>
    <scope>NUCLEOTIDE SEQUENCE [LARGE SCALE GENOMIC DNA]</scope>
    <source>
        <strain evidence="3">cv. B-3</strain>
    </source>
</reference>
<sequence length="62" mass="6853">MSASKFAIFCIVLICLASLHECANPEKKPKGTCSKTPKNVWCCSSTTHCRSTKADCEKICIW</sequence>
<feature type="signal peptide" evidence="1">
    <location>
        <begin position="1"/>
        <end position="22"/>
    </location>
</feature>
<dbReference type="Proteomes" id="UP000264353">
    <property type="component" value="Chromosome A9"/>
</dbReference>
<gene>
    <name evidence="2" type="ORF">BRARA_I02453</name>
</gene>
<dbReference type="AlphaFoldDB" id="A0A397XWL3"/>
<accession>A0A397XWL3</accession>
<name>A0A397XWL3_BRACM</name>